<comment type="pathway">
    <text evidence="3 11">Pyrimidine metabolism; UMP biosynthesis via de novo pathway; orotate from (S)-dihydroorotate (quinone route): step 1/1.</text>
</comment>
<evidence type="ECO:0000256" key="1">
    <source>
        <dbReference type="ARBA" id="ARBA00003125"/>
    </source>
</evidence>
<dbReference type="NCBIfam" id="TIGR01036">
    <property type="entry name" value="pyrD_sub2"/>
    <property type="match status" value="1"/>
</dbReference>
<dbReference type="STRING" id="546874.SAMN04488544_1481"/>
<keyword evidence="11" id="KW-1003">Cell membrane</keyword>
<dbReference type="UniPathway" id="UPA00070">
    <property type="reaction ID" value="UER00946"/>
</dbReference>
<dbReference type="CDD" id="cd04738">
    <property type="entry name" value="DHOD_2_like"/>
    <property type="match status" value="1"/>
</dbReference>
<dbReference type="GO" id="GO:0106430">
    <property type="term" value="F:dihydroorotate dehydrogenase (quinone) activity"/>
    <property type="evidence" value="ECO:0007669"/>
    <property type="project" value="UniProtKB-EC"/>
</dbReference>
<feature type="binding site" evidence="11">
    <location>
        <position position="321"/>
    </location>
    <ligand>
        <name>FMN</name>
        <dbReference type="ChEBI" id="CHEBI:58210"/>
    </ligand>
</feature>
<keyword evidence="9 11" id="KW-0472">Membrane</keyword>
<name>A0A1H2M6A4_9ACTN</name>
<dbReference type="AlphaFoldDB" id="A0A1H2M6A4"/>
<dbReference type="GO" id="GO:0006207">
    <property type="term" value="P:'de novo' pyrimidine nucleobase biosynthetic process"/>
    <property type="evidence" value="ECO:0007669"/>
    <property type="project" value="UniProtKB-UniRule"/>
</dbReference>
<evidence type="ECO:0000256" key="5">
    <source>
        <dbReference type="ARBA" id="ARBA00022630"/>
    </source>
</evidence>
<dbReference type="InterPro" id="IPR005719">
    <property type="entry name" value="Dihydroorotate_DH_2"/>
</dbReference>
<gene>
    <name evidence="11" type="primary">pyrD</name>
    <name evidence="13" type="ORF">SAMN04488544_1481</name>
</gene>
<evidence type="ECO:0000256" key="9">
    <source>
        <dbReference type="ARBA" id="ARBA00023136"/>
    </source>
</evidence>
<evidence type="ECO:0000256" key="11">
    <source>
        <dbReference type="HAMAP-Rule" id="MF_00225"/>
    </source>
</evidence>
<dbReference type="GO" id="GO:0044205">
    <property type="term" value="P:'de novo' UMP biosynthetic process"/>
    <property type="evidence" value="ECO:0007669"/>
    <property type="project" value="UniProtKB-UniRule"/>
</dbReference>
<dbReference type="PANTHER" id="PTHR48109:SF4">
    <property type="entry name" value="DIHYDROOROTATE DEHYDROGENASE (QUINONE), MITOCHONDRIAL"/>
    <property type="match status" value="1"/>
</dbReference>
<comment type="subunit">
    <text evidence="11">Monomer.</text>
</comment>
<keyword evidence="14" id="KW-1185">Reference proteome</keyword>
<feature type="binding site" evidence="11">
    <location>
        <position position="198"/>
    </location>
    <ligand>
        <name>substrate</name>
    </ligand>
</feature>
<dbReference type="NCBIfam" id="NF003652">
    <property type="entry name" value="PRK05286.2-5"/>
    <property type="match status" value="1"/>
</dbReference>
<dbReference type="Proteomes" id="UP000198825">
    <property type="component" value="Chromosome I"/>
</dbReference>
<sequence length="376" mass="38149">MAPDLRLDLRPDAAYARLLRPLLFRSYGGDPERVHSATLRALAALDAQPAALAALRLLTRGPRRPVEALGLTFPGVVGLAAGMDKDGLAPHAWAAMGFGHVELGTVTATAQPGNPRPRLFRLPASGGLVNRMGFNNAGAAALAARLDAAGVRRGSPAPGVPVGISLGKTKTTPLEEAAGDYLASFAAVAPHADYVAVNVSSPNTPGLRSLQDGATLRALVAALVAAARAQDPARPVPVLVKVAPDLTPEALEDVLDVCTGAGAAGLVATNTTLARDGLAETDAWRAGEAGGLSGAPLAVRAREVVAFLAARTDLPVIGVGGITSADDGQALLDAGARLLQVYTGFVYGGPALLRAVDARAAAPRRSVATSRGERAA</sequence>
<dbReference type="RefSeq" id="WP_231918490.1">
    <property type="nucleotide sequence ID" value="NZ_LT629799.1"/>
</dbReference>
<keyword evidence="5 11" id="KW-0285">Flavoprotein</keyword>
<comment type="subcellular location">
    <subcellularLocation>
        <location evidence="11">Cell membrane</location>
        <topology evidence="11">Peripheral membrane protein</topology>
    </subcellularLocation>
    <subcellularLocation>
        <location evidence="2">Membrane</location>
    </subcellularLocation>
</comment>
<feature type="binding site" evidence="11">
    <location>
        <begin position="270"/>
        <end position="271"/>
    </location>
    <ligand>
        <name>substrate</name>
    </ligand>
</feature>
<reference evidence="14" key="1">
    <citation type="submission" date="2016-10" db="EMBL/GenBank/DDBJ databases">
        <authorList>
            <person name="Varghese N."/>
            <person name="Submissions S."/>
        </authorList>
    </citation>
    <scope>NUCLEOTIDE SEQUENCE [LARGE SCALE GENOMIC DNA]</scope>
    <source>
        <strain evidence="14">DSM 21743</strain>
    </source>
</reference>
<feature type="binding site" evidence="11">
    <location>
        <position position="294"/>
    </location>
    <ligand>
        <name>FMN</name>
        <dbReference type="ChEBI" id="CHEBI:58210"/>
    </ligand>
</feature>
<feature type="domain" description="Dihydroorotate dehydrogenase catalytic" evidence="12">
    <location>
        <begin position="67"/>
        <end position="356"/>
    </location>
</feature>
<evidence type="ECO:0000313" key="13">
    <source>
        <dbReference type="EMBL" id="SDU88773.1"/>
    </source>
</evidence>
<organism evidence="13 14">
    <name type="scientific">Microlunatus sagamiharensis</name>
    <dbReference type="NCBI Taxonomy" id="546874"/>
    <lineage>
        <taxon>Bacteria</taxon>
        <taxon>Bacillati</taxon>
        <taxon>Actinomycetota</taxon>
        <taxon>Actinomycetes</taxon>
        <taxon>Propionibacteriales</taxon>
        <taxon>Propionibacteriaceae</taxon>
        <taxon>Microlunatus</taxon>
    </lineage>
</organism>
<keyword evidence="7 11" id="KW-0665">Pyrimidine biosynthesis</keyword>
<evidence type="ECO:0000256" key="10">
    <source>
        <dbReference type="ARBA" id="ARBA00048639"/>
    </source>
</evidence>
<dbReference type="GO" id="GO:0005886">
    <property type="term" value="C:plasma membrane"/>
    <property type="evidence" value="ECO:0007669"/>
    <property type="project" value="UniProtKB-SubCell"/>
</dbReference>
<comment type="catalytic activity">
    <reaction evidence="10 11">
        <text>(S)-dihydroorotate + a quinone = orotate + a quinol</text>
        <dbReference type="Rhea" id="RHEA:30187"/>
        <dbReference type="ChEBI" id="CHEBI:24646"/>
        <dbReference type="ChEBI" id="CHEBI:30839"/>
        <dbReference type="ChEBI" id="CHEBI:30864"/>
        <dbReference type="ChEBI" id="CHEBI:132124"/>
        <dbReference type="EC" id="1.3.5.2"/>
    </reaction>
</comment>
<dbReference type="GO" id="GO:0005737">
    <property type="term" value="C:cytoplasm"/>
    <property type="evidence" value="ECO:0007669"/>
    <property type="project" value="InterPro"/>
</dbReference>
<feature type="binding site" evidence="11">
    <location>
        <position position="203"/>
    </location>
    <ligand>
        <name>substrate</name>
    </ligand>
</feature>
<dbReference type="InterPro" id="IPR001295">
    <property type="entry name" value="Dihydroorotate_DH_CS"/>
</dbReference>
<evidence type="ECO:0000256" key="2">
    <source>
        <dbReference type="ARBA" id="ARBA00004370"/>
    </source>
</evidence>
<dbReference type="SUPFAM" id="SSF51395">
    <property type="entry name" value="FMN-linked oxidoreductases"/>
    <property type="match status" value="1"/>
</dbReference>
<feature type="binding site" evidence="11">
    <location>
        <begin position="81"/>
        <end position="85"/>
    </location>
    <ligand>
        <name>FMN</name>
        <dbReference type="ChEBI" id="CHEBI:58210"/>
    </ligand>
</feature>
<feature type="binding site" evidence="11">
    <location>
        <position position="198"/>
    </location>
    <ligand>
        <name>FMN</name>
        <dbReference type="ChEBI" id="CHEBI:58210"/>
    </ligand>
</feature>
<keyword evidence="8 11" id="KW-0560">Oxidoreductase</keyword>
<evidence type="ECO:0000256" key="6">
    <source>
        <dbReference type="ARBA" id="ARBA00022643"/>
    </source>
</evidence>
<dbReference type="PANTHER" id="PTHR48109">
    <property type="entry name" value="DIHYDROOROTATE DEHYDROGENASE (QUINONE), MITOCHONDRIAL-RELATED"/>
    <property type="match status" value="1"/>
</dbReference>
<dbReference type="InterPro" id="IPR050074">
    <property type="entry name" value="DHO_dehydrogenase"/>
</dbReference>
<evidence type="ECO:0000256" key="8">
    <source>
        <dbReference type="ARBA" id="ARBA00023002"/>
    </source>
</evidence>
<protein>
    <recommendedName>
        <fullName evidence="11">Dihydroorotate dehydrogenase (quinone)</fullName>
        <ecNumber evidence="11">1.3.5.2</ecNumber>
    </recommendedName>
    <alternativeName>
        <fullName evidence="11">DHOdehase</fullName>
        <shortName evidence="11">DHOD</shortName>
        <shortName evidence="11">DHODase</shortName>
    </alternativeName>
    <alternativeName>
        <fullName evidence="11">Dihydroorotate oxidase</fullName>
    </alternativeName>
</protein>
<dbReference type="Gene3D" id="3.20.20.70">
    <property type="entry name" value="Aldolase class I"/>
    <property type="match status" value="1"/>
</dbReference>
<feature type="binding site" evidence="11">
    <location>
        <begin position="130"/>
        <end position="134"/>
    </location>
    <ligand>
        <name>substrate</name>
    </ligand>
</feature>
<dbReference type="EC" id="1.3.5.2" evidence="11"/>
<feature type="active site" description="Nucleophile" evidence="11">
    <location>
        <position position="201"/>
    </location>
</feature>
<dbReference type="Pfam" id="PF01180">
    <property type="entry name" value="DHO_dh"/>
    <property type="match status" value="1"/>
</dbReference>
<dbReference type="PROSITE" id="PS00911">
    <property type="entry name" value="DHODEHASE_1"/>
    <property type="match status" value="1"/>
</dbReference>
<keyword evidence="6 11" id="KW-0288">FMN</keyword>
<dbReference type="InterPro" id="IPR005720">
    <property type="entry name" value="Dihydroorotate_DH_cat"/>
</dbReference>
<feature type="binding site" evidence="11">
    <location>
        <position position="241"/>
    </location>
    <ligand>
        <name>FMN</name>
        <dbReference type="ChEBI" id="CHEBI:58210"/>
    </ligand>
</feature>
<proteinExistence type="inferred from homology"/>
<feature type="binding site" evidence="11">
    <location>
        <position position="269"/>
    </location>
    <ligand>
        <name>FMN</name>
        <dbReference type="ChEBI" id="CHEBI:58210"/>
    </ligand>
</feature>
<dbReference type="InterPro" id="IPR013785">
    <property type="entry name" value="Aldolase_TIM"/>
</dbReference>
<comment type="similarity">
    <text evidence="4 11">Belongs to the dihydroorotate dehydrogenase family. Type 2 subfamily.</text>
</comment>
<dbReference type="EMBL" id="LT629799">
    <property type="protein sequence ID" value="SDU88773.1"/>
    <property type="molecule type" value="Genomic_DNA"/>
</dbReference>
<evidence type="ECO:0000256" key="7">
    <source>
        <dbReference type="ARBA" id="ARBA00022975"/>
    </source>
</evidence>
<evidence type="ECO:0000256" key="3">
    <source>
        <dbReference type="ARBA" id="ARBA00005161"/>
    </source>
</evidence>
<feature type="binding site" evidence="11">
    <location>
        <position position="105"/>
    </location>
    <ligand>
        <name>FMN</name>
        <dbReference type="ChEBI" id="CHEBI:58210"/>
    </ligand>
</feature>
<evidence type="ECO:0000256" key="4">
    <source>
        <dbReference type="ARBA" id="ARBA00005359"/>
    </source>
</evidence>
<evidence type="ECO:0000259" key="12">
    <source>
        <dbReference type="Pfam" id="PF01180"/>
    </source>
</evidence>
<accession>A0A1H2M6A4</accession>
<evidence type="ECO:0000313" key="14">
    <source>
        <dbReference type="Proteomes" id="UP000198825"/>
    </source>
</evidence>
<feature type="binding site" evidence="11">
    <location>
        <position position="85"/>
    </location>
    <ligand>
        <name>substrate</name>
    </ligand>
</feature>
<dbReference type="HAMAP" id="MF_00225">
    <property type="entry name" value="DHO_dh_type2"/>
    <property type="match status" value="1"/>
</dbReference>
<comment type="function">
    <text evidence="1 11">Catalyzes the conversion of dihydroorotate to orotate with quinone as electron acceptor.</text>
</comment>
<comment type="cofactor">
    <cofactor evidence="11">
        <name>FMN</name>
        <dbReference type="ChEBI" id="CHEBI:58210"/>
    </cofactor>
    <text evidence="11">Binds 1 FMN per subunit.</text>
</comment>
<feature type="binding site" evidence="11">
    <location>
        <position position="165"/>
    </location>
    <ligand>
        <name>FMN</name>
        <dbReference type="ChEBI" id="CHEBI:58210"/>
    </ligand>
</feature>
<feature type="binding site" evidence="11">
    <location>
        <begin position="342"/>
        <end position="343"/>
    </location>
    <ligand>
        <name>FMN</name>
        <dbReference type="ChEBI" id="CHEBI:58210"/>
    </ligand>
</feature>